<dbReference type="OrthoDB" id="361642at2"/>
<evidence type="ECO:0000313" key="3">
    <source>
        <dbReference type="Proteomes" id="UP000321306"/>
    </source>
</evidence>
<evidence type="ECO:0000313" key="2">
    <source>
        <dbReference type="EMBL" id="GEM45332.1"/>
    </source>
</evidence>
<comment type="caution">
    <text evidence="2">The sequence shown here is derived from an EMBL/GenBank/DDBJ whole genome shotgun (WGS) entry which is preliminary data.</text>
</comment>
<dbReference type="Pfam" id="PF13443">
    <property type="entry name" value="HTH_26"/>
    <property type="match status" value="1"/>
</dbReference>
<name>A0A511MXK4_DEIC1</name>
<dbReference type="InterPro" id="IPR001387">
    <property type="entry name" value="Cro/C1-type_HTH"/>
</dbReference>
<dbReference type="EMBL" id="BJXB01000003">
    <property type="protein sequence ID" value="GEM45332.1"/>
    <property type="molecule type" value="Genomic_DNA"/>
</dbReference>
<dbReference type="SUPFAM" id="SSF47413">
    <property type="entry name" value="lambda repressor-like DNA-binding domains"/>
    <property type="match status" value="1"/>
</dbReference>
<sequence length="78" mass="8964">MLPEILQIGSKIKAKRAERGWSTYDLAEKAFQRRERAADVTRWENGTLIPSLKNLVHLCRAFNCQLSDLLFVTSNSKE</sequence>
<feature type="domain" description="HTH cro/C1-type" evidence="1">
    <location>
        <begin position="12"/>
        <end position="69"/>
    </location>
</feature>
<dbReference type="SMART" id="SM00530">
    <property type="entry name" value="HTH_XRE"/>
    <property type="match status" value="1"/>
</dbReference>
<proteinExistence type="predicted"/>
<protein>
    <recommendedName>
        <fullName evidence="1">HTH cro/C1-type domain-containing protein</fullName>
    </recommendedName>
</protein>
<dbReference type="PROSITE" id="PS50943">
    <property type="entry name" value="HTH_CROC1"/>
    <property type="match status" value="1"/>
</dbReference>
<dbReference type="InterPro" id="IPR010982">
    <property type="entry name" value="Lambda_DNA-bd_dom_sf"/>
</dbReference>
<accession>A0A511MXK4</accession>
<evidence type="ECO:0000259" key="1">
    <source>
        <dbReference type="PROSITE" id="PS50943"/>
    </source>
</evidence>
<dbReference type="Gene3D" id="1.10.260.40">
    <property type="entry name" value="lambda repressor-like DNA-binding domains"/>
    <property type="match status" value="1"/>
</dbReference>
<dbReference type="Proteomes" id="UP000321306">
    <property type="component" value="Unassembled WGS sequence"/>
</dbReference>
<gene>
    <name evidence="2" type="ORF">DC3_09670</name>
</gene>
<dbReference type="RefSeq" id="WP_146882796.1">
    <property type="nucleotide sequence ID" value="NZ_BJXB01000003.1"/>
</dbReference>
<dbReference type="AlphaFoldDB" id="A0A511MXK4"/>
<keyword evidence="3" id="KW-1185">Reference proteome</keyword>
<reference evidence="2 3" key="1">
    <citation type="submission" date="2019-07" db="EMBL/GenBank/DDBJ databases">
        <title>Whole genome shotgun sequence of Deinococcus cellulosilyticus NBRC 106333.</title>
        <authorList>
            <person name="Hosoyama A."/>
            <person name="Uohara A."/>
            <person name="Ohji S."/>
            <person name="Ichikawa N."/>
        </authorList>
    </citation>
    <scope>NUCLEOTIDE SEQUENCE [LARGE SCALE GENOMIC DNA]</scope>
    <source>
        <strain evidence="2 3">NBRC 106333</strain>
    </source>
</reference>
<organism evidence="2 3">
    <name type="scientific">Deinococcus cellulosilyticus (strain DSM 18568 / NBRC 106333 / KACC 11606 / 5516J-15)</name>
    <dbReference type="NCBI Taxonomy" id="1223518"/>
    <lineage>
        <taxon>Bacteria</taxon>
        <taxon>Thermotogati</taxon>
        <taxon>Deinococcota</taxon>
        <taxon>Deinococci</taxon>
        <taxon>Deinococcales</taxon>
        <taxon>Deinococcaceae</taxon>
        <taxon>Deinococcus</taxon>
    </lineage>
</organism>
<dbReference type="GO" id="GO:0003677">
    <property type="term" value="F:DNA binding"/>
    <property type="evidence" value="ECO:0007669"/>
    <property type="project" value="InterPro"/>
</dbReference>
<dbReference type="CDD" id="cd00093">
    <property type="entry name" value="HTH_XRE"/>
    <property type="match status" value="1"/>
</dbReference>